<evidence type="ECO:0000256" key="1">
    <source>
        <dbReference type="ARBA" id="ARBA00022679"/>
    </source>
</evidence>
<accession>A0A327QKJ9</accession>
<reference evidence="2 3" key="1">
    <citation type="submission" date="2018-06" db="EMBL/GenBank/DDBJ databases">
        <title>Genomic Encyclopedia of Archaeal and Bacterial Type Strains, Phase II (KMG-II): from individual species to whole genera.</title>
        <authorList>
            <person name="Goeker M."/>
        </authorList>
    </citation>
    <scope>NUCLEOTIDE SEQUENCE [LARGE SCALE GENOMIC DNA]</scope>
    <source>
        <strain evidence="2 3">DSM 23857</strain>
    </source>
</reference>
<dbReference type="Pfam" id="PF13692">
    <property type="entry name" value="Glyco_trans_1_4"/>
    <property type="match status" value="1"/>
</dbReference>
<proteinExistence type="predicted"/>
<dbReference type="PANTHER" id="PTHR46401">
    <property type="entry name" value="GLYCOSYLTRANSFERASE WBBK-RELATED"/>
    <property type="match status" value="1"/>
</dbReference>
<dbReference type="GO" id="GO:0009103">
    <property type="term" value="P:lipopolysaccharide biosynthetic process"/>
    <property type="evidence" value="ECO:0007669"/>
    <property type="project" value="TreeGrafter"/>
</dbReference>
<dbReference type="RefSeq" id="WP_111598733.1">
    <property type="nucleotide sequence ID" value="NZ_QLLL01000006.1"/>
</dbReference>
<name>A0A327QKJ9_9BACT</name>
<dbReference type="SUPFAM" id="SSF53756">
    <property type="entry name" value="UDP-Glycosyltransferase/glycogen phosphorylase"/>
    <property type="match status" value="1"/>
</dbReference>
<protein>
    <submittedName>
        <fullName evidence="2">Glycosyltransferase involved in cell wall biosynthesis</fullName>
    </submittedName>
</protein>
<keyword evidence="3" id="KW-1185">Reference proteome</keyword>
<dbReference type="OrthoDB" id="9811902at2"/>
<dbReference type="Proteomes" id="UP000249547">
    <property type="component" value="Unassembled WGS sequence"/>
</dbReference>
<comment type="caution">
    <text evidence="2">The sequence shown here is derived from an EMBL/GenBank/DDBJ whole genome shotgun (WGS) entry which is preliminary data.</text>
</comment>
<organism evidence="2 3">
    <name type="scientific">Chitinophaga skermanii</name>
    <dbReference type="NCBI Taxonomy" id="331697"/>
    <lineage>
        <taxon>Bacteria</taxon>
        <taxon>Pseudomonadati</taxon>
        <taxon>Bacteroidota</taxon>
        <taxon>Chitinophagia</taxon>
        <taxon>Chitinophagales</taxon>
        <taxon>Chitinophagaceae</taxon>
        <taxon>Chitinophaga</taxon>
    </lineage>
</organism>
<evidence type="ECO:0000313" key="3">
    <source>
        <dbReference type="Proteomes" id="UP000249547"/>
    </source>
</evidence>
<gene>
    <name evidence="2" type="ORF">LX64_03296</name>
</gene>
<keyword evidence="1 2" id="KW-0808">Transferase</keyword>
<dbReference type="Gene3D" id="3.40.50.2000">
    <property type="entry name" value="Glycogen Phosphorylase B"/>
    <property type="match status" value="2"/>
</dbReference>
<evidence type="ECO:0000313" key="2">
    <source>
        <dbReference type="EMBL" id="RAJ02287.1"/>
    </source>
</evidence>
<dbReference type="GO" id="GO:0016757">
    <property type="term" value="F:glycosyltransferase activity"/>
    <property type="evidence" value="ECO:0007669"/>
    <property type="project" value="TreeGrafter"/>
</dbReference>
<sequence length="347" mass="39560">MNILFAGKFEADYNRTKIIIDGLQQTPGVQLSTYNFYTRSRWNIFALRKACAKADVVFLPSFSHRDVAWVKLWTRKPIIFDPLISRYLTKVFDYKKVKEHSFRAKKNFLKDKVSLQAATKVICDTQAHKQYFHDTFEVPLEKMHVVEVGVNTGEFFPQQHPQSNKFVVGFYGGFIPLQGARYILETAKVLKDYHDIEFQLIGEGFEYKKMRALAEEYGLTNVVFKGWVKYDQLNAAVNTFDIALGIFGDGLKAQLVIPNKIYHYAALQKAIITMDTPAMREVFTGDTNIVLTSQDPVTIAAQVLALKENPQRRETLAAAGFKLITENYNQQKIAGKVVAIAQQLLQP</sequence>
<dbReference type="AlphaFoldDB" id="A0A327QKJ9"/>
<dbReference type="PANTHER" id="PTHR46401:SF2">
    <property type="entry name" value="GLYCOSYLTRANSFERASE WBBK-RELATED"/>
    <property type="match status" value="1"/>
</dbReference>
<dbReference type="EMBL" id="QLLL01000006">
    <property type="protein sequence ID" value="RAJ02287.1"/>
    <property type="molecule type" value="Genomic_DNA"/>
</dbReference>